<feature type="chain" id="PRO_5020670841" description="ABC transporter substrate-binding protein" evidence="1">
    <location>
        <begin position="36"/>
        <end position="209"/>
    </location>
</feature>
<reference evidence="2 3" key="1">
    <citation type="submission" date="2019-01" db="EMBL/GenBank/DDBJ databases">
        <title>Nocardioides guangzhouensis sp. nov., an actinobacterium isolated from soil.</title>
        <authorList>
            <person name="Fu Y."/>
            <person name="Cai Y."/>
            <person name="Lin Z."/>
            <person name="Chen P."/>
        </authorList>
    </citation>
    <scope>NUCLEOTIDE SEQUENCE [LARGE SCALE GENOMIC DNA]</scope>
    <source>
        <strain evidence="2 3">NBRC 105384</strain>
    </source>
</reference>
<comment type="caution">
    <text evidence="2">The sequence shown here is derived from an EMBL/GenBank/DDBJ whole genome shotgun (WGS) entry which is preliminary data.</text>
</comment>
<evidence type="ECO:0000313" key="3">
    <source>
        <dbReference type="Proteomes" id="UP000291189"/>
    </source>
</evidence>
<dbReference type="AlphaFoldDB" id="A0A4Q5IXH6"/>
<dbReference type="Proteomes" id="UP000291189">
    <property type="component" value="Unassembled WGS sequence"/>
</dbReference>
<name>A0A4Q5IXH6_9ACTN</name>
<feature type="signal peptide" evidence="1">
    <location>
        <begin position="1"/>
        <end position="35"/>
    </location>
</feature>
<protein>
    <recommendedName>
        <fullName evidence="4">ABC transporter substrate-binding protein</fullName>
    </recommendedName>
</protein>
<evidence type="ECO:0000313" key="2">
    <source>
        <dbReference type="EMBL" id="RYU10663.1"/>
    </source>
</evidence>
<organism evidence="2 3">
    <name type="scientific">Nocardioides iriomotensis</name>
    <dbReference type="NCBI Taxonomy" id="715784"/>
    <lineage>
        <taxon>Bacteria</taxon>
        <taxon>Bacillati</taxon>
        <taxon>Actinomycetota</taxon>
        <taxon>Actinomycetes</taxon>
        <taxon>Propionibacteriales</taxon>
        <taxon>Nocardioidaceae</taxon>
        <taxon>Nocardioides</taxon>
    </lineage>
</organism>
<evidence type="ECO:0000256" key="1">
    <source>
        <dbReference type="SAM" id="SignalP"/>
    </source>
</evidence>
<dbReference type="RefSeq" id="WP_129988254.1">
    <property type="nucleotide sequence ID" value="NZ_SDPU01000028.1"/>
</dbReference>
<evidence type="ECO:0008006" key="4">
    <source>
        <dbReference type="Google" id="ProtNLM"/>
    </source>
</evidence>
<sequence length="209" mass="21298">MRELIGHSWRGTRSSIVLTVVAAVLASLVATSAHAAAAPTIAGATAQSTSAATTGPVYKNEFGKLKSRVVGSFGNNGTVEGVFKPKKFKTVGGQLVAVGKLQADLVKGNGRVLDTVSQKVSMPVATANGATPLARATCDVLSLVLAPLDLDLLGLQVHLDRVVLNIVAVSGAGNLLGNLLCAITGLLDQGGLLTQVSQILNAILALLRT</sequence>
<proteinExistence type="predicted"/>
<keyword evidence="3" id="KW-1185">Reference proteome</keyword>
<accession>A0A4Q5IXH6</accession>
<keyword evidence="1" id="KW-0732">Signal</keyword>
<gene>
    <name evidence="2" type="ORF">ETU37_15495</name>
</gene>
<dbReference type="EMBL" id="SDPU01000028">
    <property type="protein sequence ID" value="RYU10663.1"/>
    <property type="molecule type" value="Genomic_DNA"/>
</dbReference>